<evidence type="ECO:0000256" key="1">
    <source>
        <dbReference type="SAM" id="MobiDB-lite"/>
    </source>
</evidence>
<evidence type="ECO:0000313" key="2">
    <source>
        <dbReference type="EMBL" id="RAL20753.1"/>
    </source>
</evidence>
<evidence type="ECO:0000313" key="3">
    <source>
        <dbReference type="Proteomes" id="UP000249169"/>
    </source>
</evidence>
<dbReference type="Proteomes" id="UP000249169">
    <property type="component" value="Unassembled WGS sequence"/>
</dbReference>
<comment type="caution">
    <text evidence="2">The sequence shown here is derived from an EMBL/GenBank/DDBJ whole genome shotgun (WGS) entry which is preliminary data.</text>
</comment>
<protein>
    <submittedName>
        <fullName evidence="2">Uncharacterized protein</fullName>
    </submittedName>
</protein>
<feature type="region of interest" description="Disordered" evidence="1">
    <location>
        <begin position="100"/>
        <end position="145"/>
    </location>
</feature>
<gene>
    <name evidence="2" type="ORF">DL240_15665</name>
</gene>
<dbReference type="AlphaFoldDB" id="A0A328C3B9"/>
<reference evidence="2 3" key="1">
    <citation type="submission" date="2018-05" db="EMBL/GenBank/DDBJ databases">
        <title>Lujinxingia marina gen. nov. sp. nov., a new facultative anaerobic member of the class Deltaproteobacteria, and proposal of Lujinxingaceae fam. nov.</title>
        <authorList>
            <person name="Li C.-M."/>
        </authorList>
    </citation>
    <scope>NUCLEOTIDE SEQUENCE [LARGE SCALE GENOMIC DNA]</scope>
    <source>
        <strain evidence="2 3">B210</strain>
    </source>
</reference>
<feature type="compositionally biased region" description="Acidic residues" evidence="1">
    <location>
        <begin position="113"/>
        <end position="145"/>
    </location>
</feature>
<dbReference type="EMBL" id="QHKO01000008">
    <property type="protein sequence ID" value="RAL20753.1"/>
    <property type="molecule type" value="Genomic_DNA"/>
</dbReference>
<keyword evidence="3" id="KW-1185">Reference proteome</keyword>
<proteinExistence type="predicted"/>
<organism evidence="2 3">
    <name type="scientific">Lujinxingia litoralis</name>
    <dbReference type="NCBI Taxonomy" id="2211119"/>
    <lineage>
        <taxon>Bacteria</taxon>
        <taxon>Deltaproteobacteria</taxon>
        <taxon>Bradymonadales</taxon>
        <taxon>Lujinxingiaceae</taxon>
        <taxon>Lujinxingia</taxon>
    </lineage>
</organism>
<accession>A0A328C3B9</accession>
<name>A0A328C3B9_9DELT</name>
<sequence>MIGWALVLLAVGAMGCSEMRYTIRQVDSQHEGQFYTLQTAGERVTRLGPLYEQVEAVGINYWRCGKGEGKMTCTKVCEDQGARVCAPGLAGMYGRVSLPPSGMVSGPKQEAPVEVDEASAEEVEETPVEADEVPAEESTPDQEVQ</sequence>